<evidence type="ECO:0000313" key="2">
    <source>
        <dbReference type="Proteomes" id="UP000472270"/>
    </source>
</evidence>
<dbReference type="Ensembl" id="ENSSRHT00000090604.1">
    <property type="protein sequence ID" value="ENSSRHP00000088225.1"/>
    <property type="gene ID" value="ENSSRHG00000043623.1"/>
</dbReference>
<sequence>MAAPVSDSSQRPLQNAMRLVKLAIQLDTGNRHKVQMFKSLNLPCLVQI</sequence>
<organism evidence="1 2">
    <name type="scientific">Sinocyclocheilus rhinocerous</name>
    <dbReference type="NCBI Taxonomy" id="307959"/>
    <lineage>
        <taxon>Eukaryota</taxon>
        <taxon>Metazoa</taxon>
        <taxon>Chordata</taxon>
        <taxon>Craniata</taxon>
        <taxon>Vertebrata</taxon>
        <taxon>Euteleostomi</taxon>
        <taxon>Actinopterygii</taxon>
        <taxon>Neopterygii</taxon>
        <taxon>Teleostei</taxon>
        <taxon>Ostariophysi</taxon>
        <taxon>Cypriniformes</taxon>
        <taxon>Cyprinidae</taxon>
        <taxon>Cyprininae</taxon>
        <taxon>Sinocyclocheilus</taxon>
    </lineage>
</organism>
<keyword evidence="2" id="KW-1185">Reference proteome</keyword>
<dbReference type="AlphaFoldDB" id="A0A673M7W9"/>
<dbReference type="Proteomes" id="UP000472270">
    <property type="component" value="Unassembled WGS sequence"/>
</dbReference>
<evidence type="ECO:0000313" key="1">
    <source>
        <dbReference type="Ensembl" id="ENSSRHP00000088228.1"/>
    </source>
</evidence>
<proteinExistence type="predicted"/>
<reference evidence="1" key="1">
    <citation type="submission" date="2025-05" db="UniProtKB">
        <authorList>
            <consortium name="Ensembl"/>
        </authorList>
    </citation>
    <scope>IDENTIFICATION</scope>
</reference>
<name>A0A673M7W9_9TELE</name>
<dbReference type="Ensembl" id="ENSSRHT00000090607.1">
    <property type="protein sequence ID" value="ENSSRHP00000088228.1"/>
    <property type="gene ID" value="ENSSRHG00000043624.1"/>
</dbReference>
<protein>
    <submittedName>
        <fullName evidence="1">Uncharacterized protein</fullName>
    </submittedName>
</protein>
<accession>A0A673M7W9</accession>